<gene>
    <name evidence="3" type="ORF">EWM63_23640</name>
</gene>
<accession>A0A4P6L6W7</accession>
<name>A0A4P6L6W7_9BURK</name>
<evidence type="ECO:0000313" key="3">
    <source>
        <dbReference type="EMBL" id="QBE67469.1"/>
    </source>
</evidence>
<dbReference type="CDD" id="cd05140">
    <property type="entry name" value="Barstar_AU1054-like"/>
    <property type="match status" value="1"/>
</dbReference>
<organism evidence="3 4">
    <name type="scientific">Pseudoduganella lutea</name>
    <dbReference type="NCBI Taxonomy" id="321985"/>
    <lineage>
        <taxon>Bacteria</taxon>
        <taxon>Pseudomonadati</taxon>
        <taxon>Pseudomonadota</taxon>
        <taxon>Betaproteobacteria</taxon>
        <taxon>Burkholderiales</taxon>
        <taxon>Oxalobacteraceae</taxon>
        <taxon>Telluria group</taxon>
        <taxon>Pseudoduganella</taxon>
    </lineage>
</organism>
<dbReference type="SUPFAM" id="SSF52038">
    <property type="entry name" value="Barstar-related"/>
    <property type="match status" value="1"/>
</dbReference>
<feature type="domain" description="Barstar (barnase inhibitor)" evidence="2">
    <location>
        <begin position="6"/>
        <end position="84"/>
    </location>
</feature>
<dbReference type="EMBL" id="CP035913">
    <property type="protein sequence ID" value="QBE67469.1"/>
    <property type="molecule type" value="Genomic_DNA"/>
</dbReference>
<evidence type="ECO:0000256" key="1">
    <source>
        <dbReference type="ARBA" id="ARBA00006845"/>
    </source>
</evidence>
<keyword evidence="4" id="KW-1185">Reference proteome</keyword>
<reference evidence="3 4" key="1">
    <citation type="submission" date="2019-02" db="EMBL/GenBank/DDBJ databases">
        <title>Draft Genome Sequences of Six Type Strains of the Genus Massilia.</title>
        <authorList>
            <person name="Miess H."/>
            <person name="Frediansyhah A."/>
            <person name="Gross H."/>
        </authorList>
    </citation>
    <scope>NUCLEOTIDE SEQUENCE [LARGE SCALE GENOMIC DNA]</scope>
    <source>
        <strain evidence="3 4">DSM 17473</strain>
    </source>
</reference>
<sequence>MRVRRIVLDLSDVADLDHLNRMLADALGFPAWYGKNWDAFHDAITGLVDMPEHLEIAGWPSFERRFPRDAAIMKGCLDSMSRQLPMLAARVVY</sequence>
<comment type="similarity">
    <text evidence="1">Belongs to the barstar family.</text>
</comment>
<dbReference type="Gene3D" id="3.30.370.10">
    <property type="entry name" value="Barstar-like"/>
    <property type="match status" value="1"/>
</dbReference>
<dbReference type="InterPro" id="IPR035905">
    <property type="entry name" value="Barstar-like_sf"/>
</dbReference>
<dbReference type="AlphaFoldDB" id="A0A4P6L6W7"/>
<dbReference type="OrthoDB" id="7575400at2"/>
<proteinExistence type="inferred from homology"/>
<dbReference type="KEGG" id="plue:EWM63_23640"/>
<protein>
    <submittedName>
        <fullName evidence="3">Ribonuclease inhibitor</fullName>
    </submittedName>
</protein>
<dbReference type="Proteomes" id="UP000290637">
    <property type="component" value="Chromosome"/>
</dbReference>
<dbReference type="Pfam" id="PF01337">
    <property type="entry name" value="Barstar"/>
    <property type="match status" value="1"/>
</dbReference>
<evidence type="ECO:0000259" key="2">
    <source>
        <dbReference type="Pfam" id="PF01337"/>
    </source>
</evidence>
<dbReference type="InterPro" id="IPR000468">
    <property type="entry name" value="Barstar"/>
</dbReference>
<evidence type="ECO:0000313" key="4">
    <source>
        <dbReference type="Proteomes" id="UP000290637"/>
    </source>
</evidence>